<evidence type="ECO:0000313" key="1">
    <source>
        <dbReference type="EMBL" id="QZE13792.1"/>
    </source>
</evidence>
<organism evidence="1 2">
    <name type="scientific">Halosquirtibacter laminarini</name>
    <dbReference type="NCBI Taxonomy" id="3374600"/>
    <lineage>
        <taxon>Bacteria</taxon>
        <taxon>Pseudomonadati</taxon>
        <taxon>Bacteroidota</taxon>
        <taxon>Bacteroidia</taxon>
        <taxon>Marinilabiliales</taxon>
        <taxon>Prolixibacteraceae</taxon>
        <taxon>Halosquirtibacter</taxon>
    </lineage>
</organism>
<name>A0AC61NDZ0_9BACT</name>
<evidence type="ECO:0000313" key="2">
    <source>
        <dbReference type="Proteomes" id="UP000826212"/>
    </source>
</evidence>
<protein>
    <submittedName>
        <fullName evidence="1">T9SS type A sorting domain-containing protein</fullName>
    </submittedName>
</protein>
<gene>
    <name evidence="1" type="ORF">K4L44_14690</name>
</gene>
<sequence>MNKFSTLLTLLLLSSVVFGQEEIKILHQNILYYGKTTKFCDENDNTKDAKNEGLRELFSYVHPDIFTCNEMDDSQEDIDYLLDNALNMDGRTSFVAAPKLGDYLLNQLYYDSKKLILDSSQSFEISYYSRDAYFYKLHTKDTPLVDGKPSAYIHIILLHLKAGSDESNKNTRVSEMTFVIDKLAELGWKENIFIIGDLNLYGASEGAYQLMVNPQQDGVVFADPISQEGEWHDNPSYSLQHTQSTHKYQVGCESSGGTDDRFDFIMSDLGTKLGQGYWRFKSGSYDVVGQDGTHFNKGIEGASSSVYPNSLLNAIYNTSDHYPVTLTIGTKATSSHPVLDDDTKIVENPFVDKVRIAGLPQGKCIFEVYSVQGAQFENGCASVYGDELRVKVSQPSGIYIVKVIDAKGKEHQYKVVKK</sequence>
<proteinExistence type="predicted"/>
<dbReference type="EMBL" id="CP081303">
    <property type="protein sequence ID" value="QZE13792.1"/>
    <property type="molecule type" value="Genomic_DNA"/>
</dbReference>
<keyword evidence="2" id="KW-1185">Reference proteome</keyword>
<accession>A0AC61NDZ0</accession>
<reference evidence="1" key="1">
    <citation type="submission" date="2021-08" db="EMBL/GenBank/DDBJ databases">
        <title>Novel anaerobic bacterium isolated from sea squirt in East Sea, Republic of Korea.</title>
        <authorList>
            <person name="Nguyen T.H."/>
            <person name="Li Z."/>
            <person name="Lee Y.-J."/>
            <person name="Ko J."/>
            <person name="Kim S.-G."/>
        </authorList>
    </citation>
    <scope>NUCLEOTIDE SEQUENCE</scope>
    <source>
        <strain evidence="1">KCTC 25031</strain>
    </source>
</reference>
<dbReference type="Proteomes" id="UP000826212">
    <property type="component" value="Chromosome"/>
</dbReference>